<organism evidence="25 26">
    <name type="scientific">Starmerella bacillaris</name>
    <name type="common">Yeast</name>
    <name type="synonym">Candida zemplinina</name>
    <dbReference type="NCBI Taxonomy" id="1247836"/>
    <lineage>
        <taxon>Eukaryota</taxon>
        <taxon>Fungi</taxon>
        <taxon>Dikarya</taxon>
        <taxon>Ascomycota</taxon>
        <taxon>Saccharomycotina</taxon>
        <taxon>Dipodascomycetes</taxon>
        <taxon>Dipodascales</taxon>
        <taxon>Trichomonascaceae</taxon>
        <taxon>Starmerella</taxon>
    </lineage>
</organism>
<keyword evidence="6 21" id="KW-0812">Transmembrane</keyword>
<evidence type="ECO:0000256" key="18">
    <source>
        <dbReference type="PIRSR" id="PIRSR606539-1"/>
    </source>
</evidence>
<keyword evidence="5" id="KW-0597">Phosphoprotein</keyword>
<evidence type="ECO:0000256" key="9">
    <source>
        <dbReference type="ARBA" id="ARBA00022840"/>
    </source>
</evidence>
<feature type="binding site" evidence="20">
    <location>
        <position position="1126"/>
    </location>
    <ligand>
        <name>Mg(2+)</name>
        <dbReference type="ChEBI" id="CHEBI:18420"/>
    </ligand>
</feature>
<dbReference type="SUPFAM" id="SSF56784">
    <property type="entry name" value="HAD-like"/>
    <property type="match status" value="1"/>
</dbReference>
<feature type="transmembrane region" description="Helical" evidence="21">
    <location>
        <begin position="605"/>
        <end position="630"/>
    </location>
</feature>
<evidence type="ECO:0000256" key="14">
    <source>
        <dbReference type="ARBA" id="ARBA00023136"/>
    </source>
</evidence>
<feature type="binding site" evidence="19">
    <location>
        <position position="851"/>
    </location>
    <ligand>
        <name>ATP</name>
        <dbReference type="ChEBI" id="CHEBI:30616"/>
    </ligand>
</feature>
<feature type="binding site" evidence="19">
    <location>
        <position position="810"/>
    </location>
    <ligand>
        <name>ATP</name>
        <dbReference type="ChEBI" id="CHEBI:30616"/>
    </ligand>
</feature>
<dbReference type="EC" id="7.6.2.1" evidence="21"/>
<dbReference type="InterPro" id="IPR001757">
    <property type="entry name" value="P_typ_ATPase"/>
</dbReference>
<dbReference type="SFLD" id="SFLDG00002">
    <property type="entry name" value="C1.7:_P-type_atpase_like"/>
    <property type="match status" value="1"/>
</dbReference>
<keyword evidence="7 20" id="KW-0479">Metal-binding</keyword>
<feature type="region of interest" description="Disordered" evidence="22">
    <location>
        <begin position="1"/>
        <end position="110"/>
    </location>
</feature>
<dbReference type="GO" id="GO:0140346">
    <property type="term" value="F:phosphatidylserine flippase activity"/>
    <property type="evidence" value="ECO:0007669"/>
    <property type="project" value="UniProtKB-ARBA"/>
</dbReference>
<feature type="transmembrane region" description="Helical" evidence="21">
    <location>
        <begin position="258"/>
        <end position="277"/>
    </location>
</feature>
<evidence type="ECO:0000256" key="21">
    <source>
        <dbReference type="RuleBase" id="RU362033"/>
    </source>
</evidence>
<name>A0AAV5RK68_STABA</name>
<dbReference type="NCBIfam" id="TIGR01652">
    <property type="entry name" value="ATPase-Plipid"/>
    <property type="match status" value="1"/>
</dbReference>
<dbReference type="SUPFAM" id="SSF81653">
    <property type="entry name" value="Calcium ATPase, transduction domain A"/>
    <property type="match status" value="1"/>
</dbReference>
<keyword evidence="26" id="KW-1185">Reference proteome</keyword>
<dbReference type="InterPro" id="IPR044492">
    <property type="entry name" value="P_typ_ATPase_HD_dom"/>
</dbReference>
<dbReference type="PROSITE" id="PS00154">
    <property type="entry name" value="ATPASE_E1_E2"/>
    <property type="match status" value="1"/>
</dbReference>
<accession>A0AAV5RK68</accession>
<evidence type="ECO:0000259" key="23">
    <source>
        <dbReference type="Pfam" id="PF16209"/>
    </source>
</evidence>
<evidence type="ECO:0000256" key="8">
    <source>
        <dbReference type="ARBA" id="ARBA00022741"/>
    </source>
</evidence>
<keyword evidence="8 19" id="KW-0547">Nucleotide-binding</keyword>
<dbReference type="Pfam" id="PF13246">
    <property type="entry name" value="Cation_ATPase"/>
    <property type="match status" value="1"/>
</dbReference>
<evidence type="ECO:0000256" key="10">
    <source>
        <dbReference type="ARBA" id="ARBA00022842"/>
    </source>
</evidence>
<feature type="binding site" evidence="19">
    <location>
        <position position="679"/>
    </location>
    <ligand>
        <name>ATP</name>
        <dbReference type="ChEBI" id="CHEBI:30616"/>
    </ligand>
</feature>
<feature type="binding site" evidence="19">
    <location>
        <position position="680"/>
    </location>
    <ligand>
        <name>ATP</name>
        <dbReference type="ChEBI" id="CHEBI:30616"/>
    </ligand>
</feature>
<keyword evidence="10 20" id="KW-0460">Magnesium</keyword>
<dbReference type="SFLD" id="SFLDF00027">
    <property type="entry name" value="p-type_atpase"/>
    <property type="match status" value="1"/>
</dbReference>
<feature type="region of interest" description="Disordered" evidence="22">
    <location>
        <begin position="1558"/>
        <end position="1583"/>
    </location>
</feature>
<feature type="binding site" evidence="19">
    <location>
        <position position="1126"/>
    </location>
    <ligand>
        <name>ATP</name>
        <dbReference type="ChEBI" id="CHEBI:30616"/>
    </ligand>
</feature>
<dbReference type="SUPFAM" id="SSF81660">
    <property type="entry name" value="Metal cation-transporting ATPase, ATP-binding domain N"/>
    <property type="match status" value="1"/>
</dbReference>
<feature type="binding site" evidence="20">
    <location>
        <position position="1122"/>
    </location>
    <ligand>
        <name>Mg(2+)</name>
        <dbReference type="ChEBI" id="CHEBI:18420"/>
    </ligand>
</feature>
<dbReference type="EMBL" id="BTGC01000003">
    <property type="protein sequence ID" value="GMM51011.1"/>
    <property type="molecule type" value="Genomic_DNA"/>
</dbReference>
<dbReference type="Proteomes" id="UP001362899">
    <property type="component" value="Unassembled WGS sequence"/>
</dbReference>
<feature type="domain" description="P-type ATPase C-terminal" evidence="24">
    <location>
        <begin position="1148"/>
        <end position="1397"/>
    </location>
</feature>
<dbReference type="SUPFAM" id="SSF81665">
    <property type="entry name" value="Calcium ATPase, transmembrane domain M"/>
    <property type="match status" value="1"/>
</dbReference>
<evidence type="ECO:0000256" key="17">
    <source>
        <dbReference type="ARBA" id="ARBA00050913"/>
    </source>
</evidence>
<feature type="compositionally biased region" description="Basic residues" evidence="22">
    <location>
        <begin position="93"/>
        <end position="110"/>
    </location>
</feature>
<evidence type="ECO:0000256" key="1">
    <source>
        <dbReference type="ARBA" id="ARBA00001946"/>
    </source>
</evidence>
<dbReference type="NCBIfam" id="TIGR01494">
    <property type="entry name" value="ATPase_P-type"/>
    <property type="match status" value="1"/>
</dbReference>
<evidence type="ECO:0000256" key="4">
    <source>
        <dbReference type="ARBA" id="ARBA00022448"/>
    </source>
</evidence>
<feature type="binding site" evidence="19">
    <location>
        <position position="1102"/>
    </location>
    <ligand>
        <name>ATP</name>
        <dbReference type="ChEBI" id="CHEBI:30616"/>
    </ligand>
</feature>
<feature type="transmembrane region" description="Helical" evidence="21">
    <location>
        <begin position="1211"/>
        <end position="1232"/>
    </location>
</feature>
<dbReference type="GO" id="GO:0005524">
    <property type="term" value="F:ATP binding"/>
    <property type="evidence" value="ECO:0007669"/>
    <property type="project" value="UniProtKB-UniRule"/>
</dbReference>
<feature type="region of interest" description="Disordered" evidence="22">
    <location>
        <begin position="134"/>
        <end position="180"/>
    </location>
</feature>
<comment type="similarity">
    <text evidence="3 21">Belongs to the cation transport ATPase (P-type) (TC 3.A.3) family. Type IV subfamily.</text>
</comment>
<feature type="transmembrane region" description="Helical" evidence="21">
    <location>
        <begin position="1301"/>
        <end position="1321"/>
    </location>
</feature>
<dbReference type="GO" id="GO:0000287">
    <property type="term" value="F:magnesium ion binding"/>
    <property type="evidence" value="ECO:0007669"/>
    <property type="project" value="UniProtKB-UniRule"/>
</dbReference>
<keyword evidence="4" id="KW-0813">Transport</keyword>
<feature type="binding site" evidence="19">
    <location>
        <position position="990"/>
    </location>
    <ligand>
        <name>ATP</name>
        <dbReference type="ChEBI" id="CHEBI:30616"/>
    </ligand>
</feature>
<dbReference type="PRINTS" id="PR00119">
    <property type="entry name" value="CATATPASE"/>
</dbReference>
<dbReference type="PANTHER" id="PTHR24092:SF180">
    <property type="entry name" value="PHOSPHOLIPID-TRANSPORTING ATPASE DNF1-RELATED"/>
    <property type="match status" value="1"/>
</dbReference>
<dbReference type="CDD" id="cd02073">
    <property type="entry name" value="P-type_ATPase_APLT_Dnf-like"/>
    <property type="match status" value="1"/>
</dbReference>
<feature type="binding site" evidence="19">
    <location>
        <position position="992"/>
    </location>
    <ligand>
        <name>ATP</name>
        <dbReference type="ChEBI" id="CHEBI:30616"/>
    </ligand>
</feature>
<evidence type="ECO:0000256" key="16">
    <source>
        <dbReference type="ARBA" id="ARBA00049128"/>
    </source>
</evidence>
<dbReference type="InterPro" id="IPR032631">
    <property type="entry name" value="P-type_ATPase_N"/>
</dbReference>
<keyword evidence="13" id="KW-0445">Lipid transport</keyword>
<feature type="transmembrane region" description="Helical" evidence="21">
    <location>
        <begin position="1262"/>
        <end position="1281"/>
    </location>
</feature>
<dbReference type="FunFam" id="3.40.1110.10:FF:000087">
    <property type="entry name" value="Phospholipid-transporting ATPase"/>
    <property type="match status" value="1"/>
</dbReference>
<dbReference type="InterPro" id="IPR018303">
    <property type="entry name" value="ATPase_P-typ_P_site"/>
</dbReference>
<feature type="binding site" evidence="19">
    <location>
        <position position="1125"/>
    </location>
    <ligand>
        <name>ATP</name>
        <dbReference type="ChEBI" id="CHEBI:30616"/>
    </ligand>
</feature>
<evidence type="ECO:0000256" key="6">
    <source>
        <dbReference type="ARBA" id="ARBA00022692"/>
    </source>
</evidence>
<feature type="binding site" evidence="19">
    <location>
        <position position="1096"/>
    </location>
    <ligand>
        <name>ATP</name>
        <dbReference type="ChEBI" id="CHEBI:30616"/>
    </ligand>
</feature>
<evidence type="ECO:0000256" key="12">
    <source>
        <dbReference type="ARBA" id="ARBA00022989"/>
    </source>
</evidence>
<evidence type="ECO:0000256" key="15">
    <source>
        <dbReference type="ARBA" id="ARBA00034036"/>
    </source>
</evidence>
<dbReference type="GO" id="GO:0012505">
    <property type="term" value="C:endomembrane system"/>
    <property type="evidence" value="ECO:0007669"/>
    <property type="project" value="UniProtKB-SubCell"/>
</dbReference>
<feature type="active site" description="4-aspartylphosphate intermediate" evidence="18">
    <location>
        <position position="678"/>
    </location>
</feature>
<evidence type="ECO:0000256" key="3">
    <source>
        <dbReference type="ARBA" id="ARBA00008109"/>
    </source>
</evidence>
<evidence type="ECO:0000256" key="13">
    <source>
        <dbReference type="ARBA" id="ARBA00023055"/>
    </source>
</evidence>
<feature type="domain" description="P-type ATPase N-terminal" evidence="23">
    <location>
        <begin position="205"/>
        <end position="257"/>
    </location>
</feature>
<feature type="binding site" evidence="19">
    <location>
        <position position="910"/>
    </location>
    <ligand>
        <name>ATP</name>
        <dbReference type="ChEBI" id="CHEBI:30616"/>
    </ligand>
</feature>
<feature type="binding site" evidence="19">
    <location>
        <position position="991"/>
    </location>
    <ligand>
        <name>ATP</name>
        <dbReference type="ChEBI" id="CHEBI:30616"/>
    </ligand>
</feature>
<evidence type="ECO:0000313" key="26">
    <source>
        <dbReference type="Proteomes" id="UP001362899"/>
    </source>
</evidence>
<comment type="caution">
    <text evidence="25">The sequence shown here is derived from an EMBL/GenBank/DDBJ whole genome shotgun (WGS) entry which is preliminary data.</text>
</comment>
<feature type="transmembrane region" description="Helical" evidence="21">
    <location>
        <begin position="1183"/>
        <end position="1199"/>
    </location>
</feature>
<comment type="catalytic activity">
    <reaction evidence="17">
        <text>a beta-D-glucosyl-(1&lt;-&gt;1')-N-acylsphing-4-enine(out) + ATP + H2O = a beta-D-glucosyl-(1&lt;-&gt;1')-N-acylsphing-4-enine(in) + ADP + phosphate + H(+)</text>
        <dbReference type="Rhea" id="RHEA:66036"/>
        <dbReference type="ChEBI" id="CHEBI:15377"/>
        <dbReference type="ChEBI" id="CHEBI:15378"/>
        <dbReference type="ChEBI" id="CHEBI:22801"/>
        <dbReference type="ChEBI" id="CHEBI:30616"/>
        <dbReference type="ChEBI" id="CHEBI:43474"/>
        <dbReference type="ChEBI" id="CHEBI:456216"/>
    </reaction>
    <physiologicalReaction direction="left-to-right" evidence="17">
        <dbReference type="Rhea" id="RHEA:66037"/>
    </physiologicalReaction>
</comment>
<keyword evidence="14 21" id="KW-0472">Membrane</keyword>
<dbReference type="Gene3D" id="3.40.1110.10">
    <property type="entry name" value="Calcium-transporting ATPase, cytoplasmic domain N"/>
    <property type="match status" value="1"/>
</dbReference>
<dbReference type="GO" id="GO:0016887">
    <property type="term" value="F:ATP hydrolysis activity"/>
    <property type="evidence" value="ECO:0007669"/>
    <property type="project" value="InterPro"/>
</dbReference>
<feature type="compositionally biased region" description="Basic and acidic residues" evidence="22">
    <location>
        <begin position="1574"/>
        <end position="1583"/>
    </location>
</feature>
<dbReference type="PANTHER" id="PTHR24092">
    <property type="entry name" value="PROBABLE PHOSPHOLIPID-TRANSPORTING ATPASE"/>
    <property type="match status" value="1"/>
</dbReference>
<evidence type="ECO:0000256" key="11">
    <source>
        <dbReference type="ARBA" id="ARBA00022967"/>
    </source>
</evidence>
<gene>
    <name evidence="25" type="ORF">DASB73_019690</name>
</gene>
<dbReference type="Gene3D" id="2.70.150.10">
    <property type="entry name" value="Calcium-transporting ATPase, cytoplasmic transduction domain A"/>
    <property type="match status" value="1"/>
</dbReference>
<dbReference type="InterPro" id="IPR023214">
    <property type="entry name" value="HAD_sf"/>
</dbReference>
<proteinExistence type="inferred from homology"/>
<dbReference type="GO" id="GO:0140351">
    <property type="term" value="F:glycosylceramide flippase activity"/>
    <property type="evidence" value="ECO:0007669"/>
    <property type="project" value="UniProtKB-ARBA"/>
</dbReference>
<dbReference type="SFLD" id="SFLDS00003">
    <property type="entry name" value="Haloacid_Dehalogenase"/>
    <property type="match status" value="1"/>
</dbReference>
<feature type="binding site" evidence="20">
    <location>
        <position position="680"/>
    </location>
    <ligand>
        <name>Mg(2+)</name>
        <dbReference type="ChEBI" id="CHEBI:18420"/>
    </ligand>
</feature>
<comment type="cofactor">
    <cofactor evidence="1 20">
        <name>Mg(2+)</name>
        <dbReference type="ChEBI" id="CHEBI:18420"/>
    </cofactor>
</comment>
<evidence type="ECO:0000256" key="22">
    <source>
        <dbReference type="SAM" id="MobiDB-lite"/>
    </source>
</evidence>
<feature type="transmembrane region" description="Helical" evidence="21">
    <location>
        <begin position="563"/>
        <end position="585"/>
    </location>
</feature>
<dbReference type="InterPro" id="IPR023298">
    <property type="entry name" value="ATPase_P-typ_TM_dom_sf"/>
</dbReference>
<keyword evidence="12 21" id="KW-1133">Transmembrane helix</keyword>
<evidence type="ECO:0000256" key="19">
    <source>
        <dbReference type="PIRSR" id="PIRSR606539-2"/>
    </source>
</evidence>
<feature type="transmembrane region" description="Helical" evidence="21">
    <location>
        <begin position="1368"/>
        <end position="1388"/>
    </location>
</feature>
<feature type="binding site" evidence="19">
    <location>
        <position position="678"/>
    </location>
    <ligand>
        <name>ATP</name>
        <dbReference type="ChEBI" id="CHEBI:30616"/>
    </ligand>
</feature>
<evidence type="ECO:0000256" key="20">
    <source>
        <dbReference type="PIRSR" id="PIRSR606539-3"/>
    </source>
</evidence>
<dbReference type="Pfam" id="PF16212">
    <property type="entry name" value="PhoLip_ATPase_C"/>
    <property type="match status" value="1"/>
</dbReference>
<feature type="binding site" evidence="19">
    <location>
        <position position="875"/>
    </location>
    <ligand>
        <name>ATP</name>
        <dbReference type="ChEBI" id="CHEBI:30616"/>
    </ligand>
</feature>
<feature type="transmembrane region" description="Helical" evidence="21">
    <location>
        <begin position="1328"/>
        <end position="1348"/>
    </location>
</feature>
<comment type="catalytic activity">
    <reaction evidence="16">
        <text>a 1,2-diacyl-sn-glycero-3-phosphoethanolamine(out) + ATP + H2O = a 1,2-diacyl-sn-glycero-3-phosphoethanolamine(in) + ADP + phosphate + H(+)</text>
        <dbReference type="Rhea" id="RHEA:66132"/>
        <dbReference type="ChEBI" id="CHEBI:15377"/>
        <dbReference type="ChEBI" id="CHEBI:15378"/>
        <dbReference type="ChEBI" id="CHEBI:30616"/>
        <dbReference type="ChEBI" id="CHEBI:43474"/>
        <dbReference type="ChEBI" id="CHEBI:64612"/>
        <dbReference type="ChEBI" id="CHEBI:456216"/>
    </reaction>
    <physiologicalReaction direction="left-to-right" evidence="16">
        <dbReference type="Rhea" id="RHEA:66133"/>
    </physiologicalReaction>
</comment>
<dbReference type="FunFam" id="3.40.50.1000:FF:000108">
    <property type="entry name" value="Phospholipid-transporting ATPase"/>
    <property type="match status" value="1"/>
</dbReference>
<feature type="transmembrane region" description="Helical" evidence="21">
    <location>
        <begin position="235"/>
        <end position="252"/>
    </location>
</feature>
<sequence>MQGNPFNVNEDYDEVPSSPFEDKFAEVDLEAPQRAASSQQREVKGVRIAQNNGSLPTDYNELANKDVAPSFRDYDDSESRDDKDVAYTDQHSFKQKRSRWGTHRGPPKHRIERNKSFKLGRQVSQMLHIGDAQAKRNEIGQRQRRNGHSRTASGVNEPYRDSINSDENNADPFHNDEDKSDLPERHIYFNRALPNHLLDEEGFPITHYARNKIRTTKYTPLTFIPKNLMFQFKNVANVYFMFIVILGAFPIFGVQNPGLAAVPIVVIVIITMIKDAIEDYRRTLMDLEVNNGLTEVLTGYNNPNVITDNVGMWRRFKKMNTRVFMRFARWIEEKNANRVQKKTGVRPAKNSAFNQEIIVASDLASVYSRESFDLGDRSHNAFSERERDPESLIDPSIVTHDSMRFRPDFWKNVKVGDFVRVRCDQEIPADLIILSTSEDDGCCYIETKNLDGETNLKNRQALKCGTHIKHSSDCQQCDFWVESEPPLANLYAFNGVVKWQTNDGEERNEPININNLLLRGCMLRNTKWVIGAVLYTGPDTKIMMNSGVTPTKRSYIQENLNQLVLYNFILLFILCFVSGLVNGIMRDKEKQFITLFERGSPAGSNAANGVVTFWATIILCQCLVPISLYISIEIVKTCQAFFIYSDAYMYYEPIDYPCTPKSWNISDDLGQIEYVFSDKTGTLTQNCMQFKKCTINGVAYGKAYTEALAGMRKRQGINVEAESREMAVEIADDRKQMLINLQKISDNKQLIANDLTFVSNGFVQDLLGAHGVDQAQLCRYFMLSLALCNSVITEKKASGKTEFKAQSPDEAALVSTASDVGFSLVERTKQGLIVNVEGKEIEYQLLATLEFNSTRKRMSTIVRMPDTGVIKLICKGADSVIYSRLKPNCQEELRRETAIQLEEFACEGLRTLCIAERELSEEEFSKFISKHDVAAAAIYDREQKLEEVASEFERDLMLVGGTAIEDRLQDGVPRTIQLLGDGGIKLWVLTGDKVETAINIGFSCNLLTTDMELLNIKIEDNDKGSVPALIDEYLFRHFGMEGSFDELEAAKKDHGIPSSKYAVIIDGEALKLALNPAIQHKFLLLCKQCRAVMCCRVSPSQKAAVVRMVRNTLKVITLAIGDGANDVAMIQEANVGVGIAGEEGRAAAMSSDYAFGQFRFLARLLLVHGRYSYRRLSEMIPNFFYKNVMFTLALFWYGISTNFDATYLYDYTYVMFYNLAFTSLPVIIMGILDQDVPDRISLAVPQLYRRGILRKDFSTKKFFLYVLEGFYQSFVCFFFSYFMFSNGRFVDKMGYPANHRFWMGLGTCTLSVMSCNLYVITNQYRWDWFSILINCISSLSIFVWTGIYSCFEQSADSYGISSGVYGELCFWALILLGSITCLIFHFTFMTIRAFLDPQDVDIIREQWRIGEFDTVMATPLAADDPDAANYENPYRPDTLKPKKKQFFRRGRNFSKQPYEIPNDSHRDILVSPDIVKVGDLNVPAEEYIWDRVQARSVSPDVDTIQHLSSKRASRELRRSMDESRRNTMWEQPPVEGIDSVLASGGLEDEVTTAFGLIEHEPKNDSDVPEDVFDTELKQDYSPK</sequence>
<keyword evidence="9 19" id="KW-0067">ATP-binding</keyword>
<dbReference type="Pfam" id="PF16209">
    <property type="entry name" value="PhoLip_ATPase_N"/>
    <property type="match status" value="1"/>
</dbReference>
<comment type="subcellular location">
    <subcellularLocation>
        <location evidence="2">Endomembrane system</location>
        <topology evidence="2">Multi-pass membrane protein</topology>
    </subcellularLocation>
    <subcellularLocation>
        <location evidence="21">Membrane</location>
        <topology evidence="21">Multi-pass membrane protein</topology>
    </subcellularLocation>
</comment>
<feature type="binding site" evidence="20">
    <location>
        <position position="678"/>
    </location>
    <ligand>
        <name>Mg(2+)</name>
        <dbReference type="ChEBI" id="CHEBI:18420"/>
    </ligand>
</feature>
<comment type="catalytic activity">
    <reaction evidence="15 21">
        <text>ATP + H2O + phospholipidSide 1 = ADP + phosphate + phospholipidSide 2.</text>
        <dbReference type="EC" id="7.6.2.1"/>
    </reaction>
</comment>
<evidence type="ECO:0000256" key="2">
    <source>
        <dbReference type="ARBA" id="ARBA00004127"/>
    </source>
</evidence>
<dbReference type="InterPro" id="IPR006539">
    <property type="entry name" value="P-type_ATPase_IV"/>
</dbReference>
<evidence type="ECO:0000313" key="25">
    <source>
        <dbReference type="EMBL" id="GMM51011.1"/>
    </source>
</evidence>
<protein>
    <recommendedName>
        <fullName evidence="21">Phospholipid-transporting ATPase</fullName>
        <ecNumber evidence="21">7.6.2.1</ecNumber>
    </recommendedName>
</protein>
<dbReference type="Gene3D" id="3.40.50.1000">
    <property type="entry name" value="HAD superfamily/HAD-like"/>
    <property type="match status" value="1"/>
</dbReference>
<dbReference type="InterPro" id="IPR032630">
    <property type="entry name" value="P_typ_ATPase_c"/>
</dbReference>
<evidence type="ECO:0000256" key="5">
    <source>
        <dbReference type="ARBA" id="ARBA00022553"/>
    </source>
</evidence>
<keyword evidence="11 21" id="KW-1278">Translocase</keyword>
<reference evidence="25 26" key="1">
    <citation type="journal article" date="2023" name="Elife">
        <title>Identification of key yeast species and microbe-microbe interactions impacting larval growth of Drosophila in the wild.</title>
        <authorList>
            <person name="Mure A."/>
            <person name="Sugiura Y."/>
            <person name="Maeda R."/>
            <person name="Honda K."/>
            <person name="Sakurai N."/>
            <person name="Takahashi Y."/>
            <person name="Watada M."/>
            <person name="Katoh T."/>
            <person name="Gotoh A."/>
            <person name="Gotoh Y."/>
            <person name="Taniguchi I."/>
            <person name="Nakamura K."/>
            <person name="Hayashi T."/>
            <person name="Katayama T."/>
            <person name="Uemura T."/>
            <person name="Hattori Y."/>
        </authorList>
    </citation>
    <scope>NUCLEOTIDE SEQUENCE [LARGE SCALE GENOMIC DNA]</scope>
    <source>
        <strain evidence="25 26">SB-73</strain>
    </source>
</reference>
<dbReference type="InterPro" id="IPR036412">
    <property type="entry name" value="HAD-like_sf"/>
</dbReference>
<dbReference type="InterPro" id="IPR023299">
    <property type="entry name" value="ATPase_P-typ_cyto_dom_N"/>
</dbReference>
<dbReference type="InterPro" id="IPR008250">
    <property type="entry name" value="ATPase_P-typ_transduc_dom_A_sf"/>
</dbReference>
<dbReference type="GO" id="GO:0005886">
    <property type="term" value="C:plasma membrane"/>
    <property type="evidence" value="ECO:0007669"/>
    <property type="project" value="TreeGrafter"/>
</dbReference>
<evidence type="ECO:0000259" key="24">
    <source>
        <dbReference type="Pfam" id="PF16212"/>
    </source>
</evidence>
<evidence type="ECO:0000256" key="7">
    <source>
        <dbReference type="ARBA" id="ARBA00022723"/>
    </source>
</evidence>